<dbReference type="GeneID" id="18911272"/>
<dbReference type="OrthoDB" id="3543113at2759"/>
<reference evidence="1 2" key="1">
    <citation type="journal article" date="2012" name="BMC Genomics">
        <title>Comparative genomics of the white-rot fungi, Phanerochaete carnosa and P. chrysosporium, to elucidate the genetic basis of the distinct wood types they colonize.</title>
        <authorList>
            <person name="Suzuki H."/>
            <person name="MacDonald J."/>
            <person name="Syed K."/>
            <person name="Salamov A."/>
            <person name="Hori C."/>
            <person name="Aerts A."/>
            <person name="Henrissat B."/>
            <person name="Wiebenga A."/>
            <person name="vanKuyk P.A."/>
            <person name="Barry K."/>
            <person name="Lindquist E."/>
            <person name="LaButti K."/>
            <person name="Lapidus A."/>
            <person name="Lucas S."/>
            <person name="Coutinho P."/>
            <person name="Gong Y."/>
            <person name="Samejima M."/>
            <person name="Mahadevan R."/>
            <person name="Abou-Zaid M."/>
            <person name="de Vries R.P."/>
            <person name="Igarashi K."/>
            <person name="Yadav J.S."/>
            <person name="Grigoriev I.V."/>
            <person name="Master E.R."/>
        </authorList>
    </citation>
    <scope>NUCLEOTIDE SEQUENCE [LARGE SCALE GENOMIC DNA]</scope>
    <source>
        <strain evidence="1 2">HHB-10118-sp</strain>
    </source>
</reference>
<keyword evidence="2" id="KW-1185">Reference proteome</keyword>
<dbReference type="AlphaFoldDB" id="K5W341"/>
<evidence type="ECO:0008006" key="3">
    <source>
        <dbReference type="Google" id="ProtNLM"/>
    </source>
</evidence>
<dbReference type="KEGG" id="pco:PHACADRAFT_197746"/>
<accession>K5W341</accession>
<gene>
    <name evidence="1" type="ORF">PHACADRAFT_197746</name>
</gene>
<sequence>MLDTLACPATYRCLAIVEILRRIVGFTTEDTLHTVAVLSRTSRLFHDVAQEAVWEDQATLLNLFHCLPGDVWDDTRELCSFLRPPNPSEWKRVMANAALVKSLKLESNDCGLLGPDWGIIALHCPEKVLFPNLKELEWEDNDDCEALSHAHLLLGPKLRNLALKLGADAHVSTALERLTSLLDTVACQRPPLRELYVPIETGSVALCKALGKVIQSVELETFESTVPLTQEQIIAVAKSRSLEIVDLHCTSSLDINDEVFNEEGVFPAIAALYMSVKSLELHSVRRLFLDASSPDLGTIHLKCTKDPREETLVEFLEGLAKRPSAFHMRSLELVFAKDAYRNSPPPAEQPEHVLGPRVLAAAFALKSLTQLRIKSRNLDIDDETVHQIVLNLPQLQSLLLLPTWYSGRPSKFTFRAIALAASGLPCLKELGLPLNIEGAHFPVPYPNQWYNQSCTKLYVADSPLTDERIEDVAVFLSMWFWYPELQIIACETGVPGDRLRTRERGKHKAAWEKCQKLLRPLSRARYQERFRYGLPDAPWTVSYSVPLLWRAENDKSRHLPLIPQYSPTPL</sequence>
<name>K5W341_PHACS</name>
<protein>
    <recommendedName>
        <fullName evidence="3">F-box domain-containing protein</fullName>
    </recommendedName>
</protein>
<evidence type="ECO:0000313" key="1">
    <source>
        <dbReference type="EMBL" id="EKM53314.1"/>
    </source>
</evidence>
<dbReference type="Proteomes" id="UP000008370">
    <property type="component" value="Unassembled WGS sequence"/>
</dbReference>
<proteinExistence type="predicted"/>
<organism evidence="1 2">
    <name type="scientific">Phanerochaete carnosa (strain HHB-10118-sp)</name>
    <name type="common">White-rot fungus</name>
    <name type="synonym">Peniophora carnosa</name>
    <dbReference type="NCBI Taxonomy" id="650164"/>
    <lineage>
        <taxon>Eukaryota</taxon>
        <taxon>Fungi</taxon>
        <taxon>Dikarya</taxon>
        <taxon>Basidiomycota</taxon>
        <taxon>Agaricomycotina</taxon>
        <taxon>Agaricomycetes</taxon>
        <taxon>Polyporales</taxon>
        <taxon>Phanerochaetaceae</taxon>
        <taxon>Phanerochaete</taxon>
    </lineage>
</organism>
<dbReference type="RefSeq" id="XP_007398006.1">
    <property type="nucleotide sequence ID" value="XM_007397944.1"/>
</dbReference>
<dbReference type="EMBL" id="JH930474">
    <property type="protein sequence ID" value="EKM53314.1"/>
    <property type="molecule type" value="Genomic_DNA"/>
</dbReference>
<dbReference type="InParanoid" id="K5W341"/>
<dbReference type="InterPro" id="IPR032675">
    <property type="entry name" value="LRR_dom_sf"/>
</dbReference>
<evidence type="ECO:0000313" key="2">
    <source>
        <dbReference type="Proteomes" id="UP000008370"/>
    </source>
</evidence>
<dbReference type="HOGENOM" id="CLU_021164_0_3_1"/>
<dbReference type="Gene3D" id="3.80.10.10">
    <property type="entry name" value="Ribonuclease Inhibitor"/>
    <property type="match status" value="1"/>
</dbReference>